<proteinExistence type="predicted"/>
<dbReference type="RefSeq" id="WP_274139647.1">
    <property type="nucleotide sequence ID" value="NZ_JAJUBB010000001.1"/>
</dbReference>
<evidence type="ECO:0000313" key="1">
    <source>
        <dbReference type="EMBL" id="MDD1779825.1"/>
    </source>
</evidence>
<dbReference type="Gene3D" id="1.25.40.10">
    <property type="entry name" value="Tetratricopeptide repeat domain"/>
    <property type="match status" value="1"/>
</dbReference>
<comment type="caution">
    <text evidence="1">The sequence shown here is derived from an EMBL/GenBank/DDBJ whole genome shotgun (WGS) entry which is preliminary data.</text>
</comment>
<evidence type="ECO:0008006" key="3">
    <source>
        <dbReference type="Google" id="ProtNLM"/>
    </source>
</evidence>
<dbReference type="Proteomes" id="UP001149821">
    <property type="component" value="Unassembled WGS sequence"/>
</dbReference>
<keyword evidence="2" id="KW-1185">Reference proteome</keyword>
<dbReference type="EMBL" id="JAJUBB010000001">
    <property type="protein sequence ID" value="MDD1779825.1"/>
    <property type="molecule type" value="Genomic_DNA"/>
</dbReference>
<accession>A0ABT5QFR8</accession>
<evidence type="ECO:0000313" key="2">
    <source>
        <dbReference type="Proteomes" id="UP001149821"/>
    </source>
</evidence>
<dbReference type="SUPFAM" id="SSF48452">
    <property type="entry name" value="TPR-like"/>
    <property type="match status" value="1"/>
</dbReference>
<sequence>MKTMTLMTLFAVFGANAQDHHEVNLFDERIVVEVKTETANDFDETPLWEVLDQKGWQAAKQAIEGNPVSDVLVDEITYRESIEKLSSAIKTQRYSAADALLKSNEQWLSCERIQWVWLDLQREVVSGYGENTKAKYQYALDNCEGYEQSTATKLFGWAGANAGADIVARYRKSAGFDEKVAARMENDVMLATLSKNSVSDHELSTALSNVESYKDGKAAEILGWKYIKREDAKSALNWFEKSIQWAGPTQKRVEGKLLSLQQLGELEQLHQEHQQWVEQFPNLTDLTFGSDDEAPIHCEGSAGECLRTLSQKSQLNAEEYALQGWKLYEIGRPMSASMSFERALDMMDANSPERGLTQYGYVLSLQKFGFSDKAQALALNIDDAEKRIEIDRQLAMKRVFNAFNAKEYGVALSHIRNYEMAYGKDVKLIEVKAWSLYNSQKKLKALKEYSKLTEAFPHNEDYKHSYMIIRCGLATKDPKCKKYNS</sequence>
<gene>
    <name evidence="1" type="ORF">LRP49_01330</name>
</gene>
<organism evidence="1 2">
    <name type="scientific">Enterovibrio qingdaonensis</name>
    <dbReference type="NCBI Taxonomy" id="2899818"/>
    <lineage>
        <taxon>Bacteria</taxon>
        <taxon>Pseudomonadati</taxon>
        <taxon>Pseudomonadota</taxon>
        <taxon>Gammaproteobacteria</taxon>
        <taxon>Vibrionales</taxon>
        <taxon>Vibrionaceae</taxon>
        <taxon>Enterovibrio</taxon>
    </lineage>
</organism>
<protein>
    <recommendedName>
        <fullName evidence="3">Tetratricopeptide repeat-containing protein</fullName>
    </recommendedName>
</protein>
<name>A0ABT5QFR8_9GAMM</name>
<reference evidence="1" key="1">
    <citation type="submission" date="2021-12" db="EMBL/GenBank/DDBJ databases">
        <title>Enterovibrio ZSDZ35 sp. nov. and Enterovibrio ZSDZ42 sp. nov., isolated from coastal seawater in Qingdao.</title>
        <authorList>
            <person name="Zhang P."/>
        </authorList>
    </citation>
    <scope>NUCLEOTIDE SEQUENCE</scope>
    <source>
        <strain evidence="1">ZSDZ35</strain>
    </source>
</reference>
<dbReference type="InterPro" id="IPR011990">
    <property type="entry name" value="TPR-like_helical_dom_sf"/>
</dbReference>